<dbReference type="AlphaFoldDB" id="A0A645FVB6"/>
<comment type="caution">
    <text evidence="1">The sequence shown here is derived from an EMBL/GenBank/DDBJ whole genome shotgun (WGS) entry which is preliminary data.</text>
</comment>
<accession>A0A645FVB6</accession>
<organism evidence="1">
    <name type="scientific">bioreactor metagenome</name>
    <dbReference type="NCBI Taxonomy" id="1076179"/>
    <lineage>
        <taxon>unclassified sequences</taxon>
        <taxon>metagenomes</taxon>
        <taxon>ecological metagenomes</taxon>
    </lineage>
</organism>
<protein>
    <submittedName>
        <fullName evidence="1">Uncharacterized protein</fullName>
    </submittedName>
</protein>
<dbReference type="SUPFAM" id="SSF53850">
    <property type="entry name" value="Periplasmic binding protein-like II"/>
    <property type="match status" value="1"/>
</dbReference>
<dbReference type="Gene3D" id="3.40.190.10">
    <property type="entry name" value="Periplasmic binding protein-like II"/>
    <property type="match status" value="1"/>
</dbReference>
<dbReference type="EMBL" id="VSSQ01065807">
    <property type="protein sequence ID" value="MPN18468.1"/>
    <property type="molecule type" value="Genomic_DNA"/>
</dbReference>
<reference evidence="1" key="1">
    <citation type="submission" date="2019-08" db="EMBL/GenBank/DDBJ databases">
        <authorList>
            <person name="Kucharzyk K."/>
            <person name="Murdoch R.W."/>
            <person name="Higgins S."/>
            <person name="Loffler F."/>
        </authorList>
    </citation>
    <scope>NUCLEOTIDE SEQUENCE</scope>
</reference>
<sequence length="219" mass="23396">MVIPSLDTELLSTWWTGQGGNLLKGQSPSLDDPANLIFAQQLLYWRDNRLLQIDSNAQALFASNKAVYMIAPASQALAQANISWGSIPLSNLLGGQGQGLAGSTLGIANSSIKTTKALEPLIKTVEEALLSPEIERNFAQAGTRFPASVAYYQTAEGQKGVAPQVAESLNKLWPLTGDALEWKLLPLQDVAWQNIWGGTAPQDALAQAQAEALKVISGK</sequence>
<gene>
    <name evidence="1" type="ORF">SDC9_165828</name>
</gene>
<proteinExistence type="predicted"/>
<name>A0A645FVB6_9ZZZZ</name>
<evidence type="ECO:0000313" key="1">
    <source>
        <dbReference type="EMBL" id="MPN18468.1"/>
    </source>
</evidence>